<dbReference type="EMBL" id="JBHTEF010000001">
    <property type="protein sequence ID" value="MFC7581822.1"/>
    <property type="molecule type" value="Genomic_DNA"/>
</dbReference>
<accession>A0ABW2SNT3</accession>
<keyword evidence="6" id="KW-1185">Reference proteome</keyword>
<evidence type="ECO:0000259" key="4">
    <source>
        <dbReference type="Pfam" id="PF08797"/>
    </source>
</evidence>
<dbReference type="Gene3D" id="3.30.70.2330">
    <property type="match status" value="1"/>
</dbReference>
<gene>
    <name evidence="5" type="ORF">ACFQWG_11515</name>
</gene>
<dbReference type="InterPro" id="IPR014905">
    <property type="entry name" value="HIRAN"/>
</dbReference>
<evidence type="ECO:0000256" key="2">
    <source>
        <dbReference type="ARBA" id="ARBA00022801"/>
    </source>
</evidence>
<organism evidence="5 6">
    <name type="scientific">Schaalia naturae</name>
    <dbReference type="NCBI Taxonomy" id="635203"/>
    <lineage>
        <taxon>Bacteria</taxon>
        <taxon>Bacillati</taxon>
        <taxon>Actinomycetota</taxon>
        <taxon>Actinomycetes</taxon>
        <taxon>Actinomycetales</taxon>
        <taxon>Actinomycetaceae</taxon>
        <taxon>Schaalia</taxon>
    </lineage>
</organism>
<dbReference type="Proteomes" id="UP001596527">
    <property type="component" value="Unassembled WGS sequence"/>
</dbReference>
<keyword evidence="1" id="KW-0479">Metal-binding</keyword>
<evidence type="ECO:0000313" key="5">
    <source>
        <dbReference type="EMBL" id="MFC7581822.1"/>
    </source>
</evidence>
<evidence type="ECO:0000313" key="6">
    <source>
        <dbReference type="Proteomes" id="UP001596527"/>
    </source>
</evidence>
<keyword evidence="2" id="KW-0378">Hydrolase</keyword>
<protein>
    <submittedName>
        <fullName evidence="5">HIRAN domain-containing protein</fullName>
    </submittedName>
</protein>
<proteinExistence type="predicted"/>
<feature type="region of interest" description="Disordered" evidence="3">
    <location>
        <begin position="41"/>
        <end position="65"/>
    </location>
</feature>
<comment type="caution">
    <text evidence="5">The sequence shown here is derived from an EMBL/GenBank/DDBJ whole genome shotgun (WGS) entry which is preliminary data.</text>
</comment>
<feature type="compositionally biased region" description="Low complexity" evidence="3">
    <location>
        <begin position="46"/>
        <end position="60"/>
    </location>
</feature>
<sequence length="242" mass="25384">MGWLAVAVAVAVVIMVVVLSRRRDVVEEPWRDDTDLRGVFGRRSRAAAPPSSTAGSARGSVPFSPDPDYASIPRSEYLSPAAEARRLRVVDGMPNVGLRRERGQLVLALLDEGGAAGRALIDPESAALQGLGLHVFRPRGLSLHEPAIEAAALHPPAPVVLRREPADPDFPDAIDVCSAEPGEALLGSVDRAHAAVLAPLMDAGEELSAITLSGPRAGRFGTPVAVLAARSSVLDALLLTLR</sequence>
<evidence type="ECO:0000256" key="1">
    <source>
        <dbReference type="ARBA" id="ARBA00022723"/>
    </source>
</evidence>
<dbReference type="Pfam" id="PF08797">
    <property type="entry name" value="HIRAN"/>
    <property type="match status" value="1"/>
</dbReference>
<evidence type="ECO:0000256" key="3">
    <source>
        <dbReference type="SAM" id="MobiDB-lite"/>
    </source>
</evidence>
<dbReference type="RefSeq" id="WP_380975457.1">
    <property type="nucleotide sequence ID" value="NZ_JBHTEF010000001.1"/>
</dbReference>
<feature type="domain" description="HIRAN" evidence="4">
    <location>
        <begin position="152"/>
        <end position="205"/>
    </location>
</feature>
<reference evidence="6" key="1">
    <citation type="journal article" date="2019" name="Int. J. Syst. Evol. Microbiol.">
        <title>The Global Catalogue of Microorganisms (GCM) 10K type strain sequencing project: providing services to taxonomists for standard genome sequencing and annotation.</title>
        <authorList>
            <consortium name="The Broad Institute Genomics Platform"/>
            <consortium name="The Broad Institute Genome Sequencing Center for Infectious Disease"/>
            <person name="Wu L."/>
            <person name="Ma J."/>
        </authorList>
    </citation>
    <scope>NUCLEOTIDE SEQUENCE [LARGE SCALE GENOMIC DNA]</scope>
    <source>
        <strain evidence="6">CCUG 56698</strain>
    </source>
</reference>
<name>A0ABW2SNT3_9ACTO</name>